<comment type="caution">
    <text evidence="1">The sequence shown here is derived from an EMBL/GenBank/DDBJ whole genome shotgun (WGS) entry which is preliminary data.</text>
</comment>
<gene>
    <name evidence="1" type="ORF">L2749_00260</name>
</gene>
<dbReference type="EMBL" id="JAKILJ010000001">
    <property type="protein sequence ID" value="MCL1103704.1"/>
    <property type="molecule type" value="Genomic_DNA"/>
</dbReference>
<dbReference type="InterPro" id="IPR020518">
    <property type="entry name" value="Tscrpt_reg_PrtN"/>
</dbReference>
<dbReference type="Proteomes" id="UP001139408">
    <property type="component" value="Unassembled WGS sequence"/>
</dbReference>
<dbReference type="AlphaFoldDB" id="A0A9X2C9R6"/>
<dbReference type="Pfam" id="PF11112">
    <property type="entry name" value="PyocinActivator"/>
    <property type="match status" value="1"/>
</dbReference>
<dbReference type="GO" id="GO:0006355">
    <property type="term" value="P:regulation of DNA-templated transcription"/>
    <property type="evidence" value="ECO:0007669"/>
    <property type="project" value="InterPro"/>
</dbReference>
<evidence type="ECO:0000313" key="2">
    <source>
        <dbReference type="Proteomes" id="UP001139408"/>
    </source>
</evidence>
<accession>A0A9X2C9R6</accession>
<dbReference type="RefSeq" id="WP_188923518.1">
    <property type="nucleotide sequence ID" value="NZ_BMQI01000001.1"/>
</dbReference>
<name>A0A9X2C9R6_9GAMM</name>
<protein>
    <submittedName>
        <fullName evidence="1">Pyocin activator PrtN family protein</fullName>
    </submittedName>
</protein>
<keyword evidence="2" id="KW-1185">Reference proteome</keyword>
<sequence length="86" mass="9568">MNTAFLLMAQFNKAVIPITDICDEYFGLSASVAIRYAKSGKLPIPAFRAGQSNKSTWMINVTDLAEYLDQLRDQAKKDHIFSPKAA</sequence>
<evidence type="ECO:0000313" key="1">
    <source>
        <dbReference type="EMBL" id="MCL1103704.1"/>
    </source>
</evidence>
<proteinExistence type="predicted"/>
<reference evidence="1" key="1">
    <citation type="submission" date="2022-01" db="EMBL/GenBank/DDBJ databases">
        <title>Whole genome-based taxonomy of the Shewanellaceae.</title>
        <authorList>
            <person name="Martin-Rodriguez A.J."/>
        </authorList>
    </citation>
    <scope>NUCLEOTIDE SEQUENCE</scope>
    <source>
        <strain evidence="1">DSM 23803</strain>
    </source>
</reference>
<organism evidence="1 2">
    <name type="scientific">Shewanella algicola</name>
    <dbReference type="NCBI Taxonomy" id="640633"/>
    <lineage>
        <taxon>Bacteria</taxon>
        <taxon>Pseudomonadati</taxon>
        <taxon>Pseudomonadota</taxon>
        <taxon>Gammaproteobacteria</taxon>
        <taxon>Alteromonadales</taxon>
        <taxon>Shewanellaceae</taxon>
        <taxon>Shewanella</taxon>
    </lineage>
</organism>